<dbReference type="Pfam" id="PF03929">
    <property type="entry name" value="PepSY_TM"/>
    <property type="match status" value="1"/>
</dbReference>
<name>A0A1H4BED5_9GAMM</name>
<dbReference type="STRING" id="658218.SAMN05216562_3245"/>
<sequence>MKTATISRKVHKWIFLFIGVQALLWTLSGFYMVVMNLDFIHGDHLVQNLREPLPATSAELFPSEALLRDRAGVKSVQLKSIREKLFYVVRDADGAHLLDAHSGTEVSPLDQQTAIALAEYYYTGDQPAASAELISDNPPTELQSRPLPLWRVNFDDRYGTSFYIDPNTGALATRRHDYWRAFDFFWMLHIMDYEARENIHNPLLLIATLFSLVSVLAGLVLLFYSFGKRRNANSRQQQEATA</sequence>
<keyword evidence="1" id="KW-0812">Transmembrane</keyword>
<proteinExistence type="predicted"/>
<dbReference type="Proteomes" id="UP000198658">
    <property type="component" value="Unassembled WGS sequence"/>
</dbReference>
<gene>
    <name evidence="2" type="ORF">SAMN05216562_3245</name>
</gene>
<keyword evidence="1" id="KW-1133">Transmembrane helix</keyword>
<protein>
    <submittedName>
        <fullName evidence="2">PepSY-associated TM region</fullName>
    </submittedName>
</protein>
<evidence type="ECO:0000313" key="3">
    <source>
        <dbReference type="Proteomes" id="UP000198658"/>
    </source>
</evidence>
<evidence type="ECO:0000256" key="1">
    <source>
        <dbReference type="SAM" id="Phobius"/>
    </source>
</evidence>
<feature type="transmembrane region" description="Helical" evidence="1">
    <location>
        <begin position="203"/>
        <end position="226"/>
    </location>
</feature>
<keyword evidence="1" id="KW-0472">Membrane</keyword>
<accession>A0A1H4BED5</accession>
<feature type="transmembrane region" description="Helical" evidence="1">
    <location>
        <begin position="12"/>
        <end position="34"/>
    </location>
</feature>
<dbReference type="EMBL" id="FNQO01000005">
    <property type="protein sequence ID" value="SEA46457.1"/>
    <property type="molecule type" value="Genomic_DNA"/>
</dbReference>
<reference evidence="3" key="1">
    <citation type="submission" date="2016-10" db="EMBL/GenBank/DDBJ databases">
        <authorList>
            <person name="Varghese N."/>
            <person name="Submissions S."/>
        </authorList>
    </citation>
    <scope>NUCLEOTIDE SEQUENCE [LARGE SCALE GENOMIC DNA]</scope>
    <source>
        <strain evidence="3">CGMCC 1.10657</strain>
    </source>
</reference>
<evidence type="ECO:0000313" key="2">
    <source>
        <dbReference type="EMBL" id="SEA46457.1"/>
    </source>
</evidence>
<organism evidence="2 3">
    <name type="scientific">Microbulbifer marinus</name>
    <dbReference type="NCBI Taxonomy" id="658218"/>
    <lineage>
        <taxon>Bacteria</taxon>
        <taxon>Pseudomonadati</taxon>
        <taxon>Pseudomonadota</taxon>
        <taxon>Gammaproteobacteria</taxon>
        <taxon>Cellvibrionales</taxon>
        <taxon>Microbulbiferaceae</taxon>
        <taxon>Microbulbifer</taxon>
    </lineage>
</organism>
<dbReference type="OrthoDB" id="9806195at2"/>
<keyword evidence="3" id="KW-1185">Reference proteome</keyword>
<dbReference type="RefSeq" id="WP_091391045.1">
    <property type="nucleotide sequence ID" value="NZ_FNQO01000005.1"/>
</dbReference>
<dbReference type="InterPro" id="IPR005625">
    <property type="entry name" value="PepSY-ass_TM"/>
</dbReference>
<dbReference type="AlphaFoldDB" id="A0A1H4BED5"/>